<dbReference type="OrthoDB" id="10434739at2759"/>
<dbReference type="EMBL" id="LUCM01003499">
    <property type="protein sequence ID" value="KAA0195702.1"/>
    <property type="molecule type" value="Genomic_DNA"/>
</dbReference>
<sequence>MNPQLWWPLMKSCLERCTESVAPSSLAGHLFLLAGLIRGSPVVQLGTPKLDLKDSGDSTHITANILCDIVQYLAQDDLLAVISFGSKAALLECGLVVIRRLEECVVFLRSNSTDCKADKSPSDFVGTEIDRNASIVLLLNTEVSLSTW</sequence>
<evidence type="ECO:0000313" key="1">
    <source>
        <dbReference type="EMBL" id="KAA0195702.1"/>
    </source>
</evidence>
<reference evidence="1" key="1">
    <citation type="submission" date="2019-05" db="EMBL/GenBank/DDBJ databases">
        <title>Annotation for the trematode Fasciolopsis buski.</title>
        <authorList>
            <person name="Choi Y.-J."/>
        </authorList>
    </citation>
    <scope>NUCLEOTIDE SEQUENCE</scope>
    <source>
        <strain evidence="1">HT</strain>
        <tissue evidence="1">Whole worm</tissue>
    </source>
</reference>
<evidence type="ECO:0000313" key="2">
    <source>
        <dbReference type="Proteomes" id="UP000728185"/>
    </source>
</evidence>
<name>A0A8E0VM26_9TREM</name>
<comment type="caution">
    <text evidence="1">The sequence shown here is derived from an EMBL/GenBank/DDBJ whole genome shotgun (WGS) entry which is preliminary data.</text>
</comment>
<dbReference type="AlphaFoldDB" id="A0A8E0VM26"/>
<gene>
    <name evidence="1" type="ORF">FBUS_11774</name>
</gene>
<keyword evidence="2" id="KW-1185">Reference proteome</keyword>
<organism evidence="1 2">
    <name type="scientific">Fasciolopsis buskii</name>
    <dbReference type="NCBI Taxonomy" id="27845"/>
    <lineage>
        <taxon>Eukaryota</taxon>
        <taxon>Metazoa</taxon>
        <taxon>Spiralia</taxon>
        <taxon>Lophotrochozoa</taxon>
        <taxon>Platyhelminthes</taxon>
        <taxon>Trematoda</taxon>
        <taxon>Digenea</taxon>
        <taxon>Plagiorchiida</taxon>
        <taxon>Echinostomata</taxon>
        <taxon>Echinostomatoidea</taxon>
        <taxon>Fasciolidae</taxon>
        <taxon>Fasciolopsis</taxon>
    </lineage>
</organism>
<accession>A0A8E0VM26</accession>
<proteinExistence type="predicted"/>
<dbReference type="Proteomes" id="UP000728185">
    <property type="component" value="Unassembled WGS sequence"/>
</dbReference>
<protein>
    <submittedName>
        <fullName evidence="1">Uncharacterized protein</fullName>
    </submittedName>
</protein>